<organism evidence="4 5">
    <name type="scientific">Litchfieldella qijiaojingensis</name>
    <dbReference type="NCBI Taxonomy" id="980347"/>
    <lineage>
        <taxon>Bacteria</taxon>
        <taxon>Pseudomonadati</taxon>
        <taxon>Pseudomonadota</taxon>
        <taxon>Gammaproteobacteria</taxon>
        <taxon>Oceanospirillales</taxon>
        <taxon>Halomonadaceae</taxon>
        <taxon>Litchfieldella</taxon>
    </lineage>
</organism>
<dbReference type="InterPro" id="IPR011990">
    <property type="entry name" value="TPR-like_helical_dom_sf"/>
</dbReference>
<dbReference type="PANTHER" id="PTHR35807">
    <property type="entry name" value="TRANSCRIPTIONAL REGULATOR REDD-RELATED"/>
    <property type="match status" value="1"/>
</dbReference>
<evidence type="ECO:0000313" key="5">
    <source>
        <dbReference type="Proteomes" id="UP000653056"/>
    </source>
</evidence>
<sequence>MTLLHISLLGEFACHTAEGQRLAFPTRKVEALLAYLAASPFRQHPRGMLAGLLWEDMPESRARTNLRQALSRLQRALPAAAREGLAIDTQEVGLKANATVVDLEAFERLLADDTPETLERALALYRGPFLEGMAECGEAFEDWLMAQRQRLDEQWQQLMHRLLDHYVLTGAIDPAIQLALRLLANDPLDEGVQRTLIRLYLYQDRIRAALEQYRRCRERLADELGVAPAPETERLKDELLGLLPGYPRDEAGLARESDDLPERPKVIEAAAASRARRRSMSSDRPSLAVLAFVPLEDASIHRHLSDGLAEDIATELGRFCELDVIAPASALAYRHTHATPEQVGSELGVEYLLEGHLRRQGERLRLTARLLATSNARQVWAEHYDCRLDELFDVQDDIVCHIVGSLVGRIEDDRLALARRKPPQDWQAYDLWLRGWHALRRSDLPAIHEARRHFRQALARDPQFARAYVGLALAHLNEWACYSWNHWVFLQQEALELGRKAVALDARDHRAHCMLGLAELYARRYEAADRELSLALALNPNDADVLAHASFALALAGEPERGVEAARKALRLAPYRPDWYAGMAGIAFFSARLYDEAIDTMASAPQAFCNTPAFIAAAYAHLGHPEQGASHRDTVYRHYRYQLARGTFPEHTGCLDWLTALDPYRHTADAEHYLEGLRKAGFK</sequence>
<evidence type="ECO:0000313" key="4">
    <source>
        <dbReference type="EMBL" id="GGY10812.1"/>
    </source>
</evidence>
<dbReference type="InterPro" id="IPR036388">
    <property type="entry name" value="WH-like_DNA-bd_sf"/>
</dbReference>
<dbReference type="Gene3D" id="1.10.10.10">
    <property type="entry name" value="Winged helix-like DNA-binding domain superfamily/Winged helix DNA-binding domain"/>
    <property type="match status" value="1"/>
</dbReference>
<keyword evidence="2" id="KW-0804">Transcription</keyword>
<dbReference type="SUPFAM" id="SSF48452">
    <property type="entry name" value="TPR-like"/>
    <property type="match status" value="2"/>
</dbReference>
<name>A0ABQ2ZB93_9GAMM</name>
<protein>
    <submittedName>
        <fullName evidence="4">Transcriptional regulator</fullName>
    </submittedName>
</protein>
<evidence type="ECO:0000256" key="1">
    <source>
        <dbReference type="ARBA" id="ARBA00023015"/>
    </source>
</evidence>
<keyword evidence="1" id="KW-0805">Transcription regulation</keyword>
<dbReference type="Pfam" id="PF03704">
    <property type="entry name" value="BTAD"/>
    <property type="match status" value="1"/>
</dbReference>
<dbReference type="EMBL" id="BMXS01000040">
    <property type="protein sequence ID" value="GGY10812.1"/>
    <property type="molecule type" value="Genomic_DNA"/>
</dbReference>
<dbReference type="InterPro" id="IPR016032">
    <property type="entry name" value="Sig_transdc_resp-reg_C-effctor"/>
</dbReference>
<dbReference type="PANTHER" id="PTHR35807:SF1">
    <property type="entry name" value="TRANSCRIPTIONAL REGULATOR REDD"/>
    <property type="match status" value="1"/>
</dbReference>
<dbReference type="RefSeq" id="WP_189472857.1">
    <property type="nucleotide sequence ID" value="NZ_BMXS01000040.1"/>
</dbReference>
<dbReference type="InterPro" id="IPR051677">
    <property type="entry name" value="AfsR-DnrI-RedD_regulator"/>
</dbReference>
<dbReference type="SUPFAM" id="SSF46894">
    <property type="entry name" value="C-terminal effector domain of the bipartite response regulators"/>
    <property type="match status" value="1"/>
</dbReference>
<feature type="domain" description="Bacterial transcriptional activator" evidence="3">
    <location>
        <begin position="101"/>
        <end position="240"/>
    </location>
</feature>
<accession>A0ABQ2ZB93</accession>
<dbReference type="InterPro" id="IPR005158">
    <property type="entry name" value="BTAD"/>
</dbReference>
<comment type="caution">
    <text evidence="4">The sequence shown here is derived from an EMBL/GenBank/DDBJ whole genome shotgun (WGS) entry which is preliminary data.</text>
</comment>
<dbReference type="Gene3D" id="1.25.40.10">
    <property type="entry name" value="Tetratricopeptide repeat domain"/>
    <property type="match status" value="2"/>
</dbReference>
<reference evidence="5" key="1">
    <citation type="journal article" date="2019" name="Int. J. Syst. Evol. Microbiol.">
        <title>The Global Catalogue of Microorganisms (GCM) 10K type strain sequencing project: providing services to taxonomists for standard genome sequencing and annotation.</title>
        <authorList>
            <consortium name="The Broad Institute Genomics Platform"/>
            <consortium name="The Broad Institute Genome Sequencing Center for Infectious Disease"/>
            <person name="Wu L."/>
            <person name="Ma J."/>
        </authorList>
    </citation>
    <scope>NUCLEOTIDE SEQUENCE [LARGE SCALE GENOMIC DNA]</scope>
    <source>
        <strain evidence="5">KCTC 22228</strain>
    </source>
</reference>
<keyword evidence="5" id="KW-1185">Reference proteome</keyword>
<dbReference type="SMART" id="SM01043">
    <property type="entry name" value="BTAD"/>
    <property type="match status" value="1"/>
</dbReference>
<evidence type="ECO:0000256" key="2">
    <source>
        <dbReference type="ARBA" id="ARBA00023163"/>
    </source>
</evidence>
<evidence type="ECO:0000259" key="3">
    <source>
        <dbReference type="SMART" id="SM01043"/>
    </source>
</evidence>
<dbReference type="Gene3D" id="3.40.50.10070">
    <property type="entry name" value="TolB, N-terminal domain"/>
    <property type="match status" value="1"/>
</dbReference>
<dbReference type="Proteomes" id="UP000653056">
    <property type="component" value="Unassembled WGS sequence"/>
</dbReference>
<proteinExistence type="predicted"/>
<gene>
    <name evidence="4" type="ORF">GCM10007160_42420</name>
</gene>